<sequence>MTVTDSHTFLSMDCLQHVSRPTSFLSTIDFRSGYHQVNPVDQDNKDFACSFGTCQFLRRPFPLWNTPATFQKMINHFCNGFKDILNLTYPEGHSKNILRSPSCF</sequence>
<dbReference type="GO" id="GO:0071897">
    <property type="term" value="P:DNA biosynthetic process"/>
    <property type="evidence" value="ECO:0007669"/>
    <property type="project" value="UniProtKB-ARBA"/>
</dbReference>
<dbReference type="PANTHER" id="PTHR24559:SF444">
    <property type="entry name" value="REVERSE TRANSCRIPTASE DOMAIN-CONTAINING PROTEIN"/>
    <property type="match status" value="1"/>
</dbReference>
<accession>A0A8X6HH38</accession>
<dbReference type="InterPro" id="IPR043502">
    <property type="entry name" value="DNA/RNA_pol_sf"/>
</dbReference>
<name>A0A8X6HH38_TRICU</name>
<gene>
    <name evidence="1" type="primary">TY3B-G_39</name>
    <name evidence="1" type="ORF">TNCT_263031</name>
</gene>
<dbReference type="Proteomes" id="UP000887116">
    <property type="component" value="Unassembled WGS sequence"/>
</dbReference>
<dbReference type="Gene3D" id="3.10.10.10">
    <property type="entry name" value="HIV Type 1 Reverse Transcriptase, subunit A, domain 1"/>
    <property type="match status" value="1"/>
</dbReference>
<dbReference type="InterPro" id="IPR053134">
    <property type="entry name" value="RNA-dir_DNA_polymerase"/>
</dbReference>
<comment type="caution">
    <text evidence="1">The sequence shown here is derived from an EMBL/GenBank/DDBJ whole genome shotgun (WGS) entry which is preliminary data.</text>
</comment>
<evidence type="ECO:0000313" key="2">
    <source>
        <dbReference type="Proteomes" id="UP000887116"/>
    </source>
</evidence>
<dbReference type="OrthoDB" id="6508513at2759"/>
<evidence type="ECO:0000313" key="1">
    <source>
        <dbReference type="EMBL" id="GFR22040.1"/>
    </source>
</evidence>
<dbReference type="Gene3D" id="3.30.70.270">
    <property type="match status" value="1"/>
</dbReference>
<protein>
    <submittedName>
        <fullName evidence="1">Transposon Ty3-G Gag-Pol polyprotein</fullName>
    </submittedName>
</protein>
<dbReference type="AlphaFoldDB" id="A0A8X6HH38"/>
<dbReference type="SUPFAM" id="SSF56672">
    <property type="entry name" value="DNA/RNA polymerases"/>
    <property type="match status" value="1"/>
</dbReference>
<dbReference type="EMBL" id="BMAO01038027">
    <property type="protein sequence ID" value="GFR22040.1"/>
    <property type="molecule type" value="Genomic_DNA"/>
</dbReference>
<dbReference type="InterPro" id="IPR043128">
    <property type="entry name" value="Rev_trsase/Diguanyl_cyclase"/>
</dbReference>
<dbReference type="PANTHER" id="PTHR24559">
    <property type="entry name" value="TRANSPOSON TY3-I GAG-POL POLYPROTEIN"/>
    <property type="match status" value="1"/>
</dbReference>
<organism evidence="1 2">
    <name type="scientific">Trichonephila clavata</name>
    <name type="common">Joro spider</name>
    <name type="synonym">Nephila clavata</name>
    <dbReference type="NCBI Taxonomy" id="2740835"/>
    <lineage>
        <taxon>Eukaryota</taxon>
        <taxon>Metazoa</taxon>
        <taxon>Ecdysozoa</taxon>
        <taxon>Arthropoda</taxon>
        <taxon>Chelicerata</taxon>
        <taxon>Arachnida</taxon>
        <taxon>Araneae</taxon>
        <taxon>Araneomorphae</taxon>
        <taxon>Entelegynae</taxon>
        <taxon>Araneoidea</taxon>
        <taxon>Nephilidae</taxon>
        <taxon>Trichonephila</taxon>
    </lineage>
</organism>
<keyword evidence="2" id="KW-1185">Reference proteome</keyword>
<proteinExistence type="predicted"/>
<reference evidence="1" key="1">
    <citation type="submission" date="2020-07" db="EMBL/GenBank/DDBJ databases">
        <title>Multicomponent nature underlies the extraordinary mechanical properties of spider dragline silk.</title>
        <authorList>
            <person name="Kono N."/>
            <person name="Nakamura H."/>
            <person name="Mori M."/>
            <person name="Yoshida Y."/>
            <person name="Ohtoshi R."/>
            <person name="Malay A.D."/>
            <person name="Moran D.A.P."/>
            <person name="Tomita M."/>
            <person name="Numata K."/>
            <person name="Arakawa K."/>
        </authorList>
    </citation>
    <scope>NUCLEOTIDE SEQUENCE</scope>
</reference>